<dbReference type="PRINTS" id="PR00385">
    <property type="entry name" value="P450"/>
</dbReference>
<evidence type="ECO:0000256" key="8">
    <source>
        <dbReference type="ARBA" id="ARBA00022824"/>
    </source>
</evidence>
<dbReference type="GO" id="GO:0046872">
    <property type="term" value="F:metal ion binding"/>
    <property type="evidence" value="ECO:0007669"/>
    <property type="project" value="UniProtKB-KW"/>
</dbReference>
<evidence type="ECO:0000256" key="12">
    <source>
        <dbReference type="ARBA" id="ARBA00023033"/>
    </source>
</evidence>
<keyword evidence="15" id="KW-1133">Transmembrane helix</keyword>
<name>A0ABD2BHY5_VESMC</name>
<feature type="transmembrane region" description="Helical" evidence="15">
    <location>
        <begin position="594"/>
        <end position="612"/>
    </location>
</feature>
<comment type="subcellular location">
    <subcellularLocation>
        <location evidence="4">Endoplasmic reticulum membrane</location>
        <topology evidence="4">Peripheral membrane protein</topology>
    </subcellularLocation>
    <subcellularLocation>
        <location evidence="3">Microsome membrane</location>
        <topology evidence="3">Peripheral membrane protein</topology>
    </subcellularLocation>
</comment>
<dbReference type="InterPro" id="IPR036396">
    <property type="entry name" value="Cyt_P450_sf"/>
</dbReference>
<keyword evidence="11 14" id="KW-0408">Iron</keyword>
<evidence type="ECO:0000256" key="5">
    <source>
        <dbReference type="ARBA" id="ARBA00010617"/>
    </source>
</evidence>
<keyword evidence="8" id="KW-0256">Endoplasmic reticulum</keyword>
<evidence type="ECO:0000256" key="11">
    <source>
        <dbReference type="ARBA" id="ARBA00023004"/>
    </source>
</evidence>
<keyword evidence="10" id="KW-0560">Oxidoreductase</keyword>
<feature type="transmembrane region" description="Helical" evidence="15">
    <location>
        <begin position="505"/>
        <end position="523"/>
    </location>
</feature>
<reference evidence="16 17" key="1">
    <citation type="journal article" date="2024" name="Ann. Entomol. Soc. Am.">
        <title>Genomic analyses of the southern and eastern yellowjacket wasps (Hymenoptera: Vespidae) reveal evolutionary signatures of social life.</title>
        <authorList>
            <person name="Catto M.A."/>
            <person name="Caine P.B."/>
            <person name="Orr S.E."/>
            <person name="Hunt B.G."/>
            <person name="Goodisman M.A.D."/>
        </authorList>
    </citation>
    <scope>NUCLEOTIDE SEQUENCE [LARGE SCALE GENOMIC DNA]</scope>
    <source>
        <strain evidence="16">232</strain>
        <tissue evidence="16">Head and thorax</tissue>
    </source>
</reference>
<dbReference type="SUPFAM" id="SSF48264">
    <property type="entry name" value="Cytochrome P450"/>
    <property type="match status" value="2"/>
</dbReference>
<keyword evidence="12" id="KW-0503">Monooxygenase</keyword>
<evidence type="ECO:0000256" key="4">
    <source>
        <dbReference type="ARBA" id="ARBA00004406"/>
    </source>
</evidence>
<evidence type="ECO:0000256" key="7">
    <source>
        <dbReference type="ARBA" id="ARBA00022723"/>
    </source>
</evidence>
<comment type="similarity">
    <text evidence="5">Belongs to the cytochrome P450 family.</text>
</comment>
<comment type="function">
    <text evidence="2">May be involved in the metabolism of insect hormones and in the breakdown of synthetic insecticides.</text>
</comment>
<evidence type="ECO:0000256" key="13">
    <source>
        <dbReference type="ARBA" id="ARBA00023136"/>
    </source>
</evidence>
<dbReference type="PRINTS" id="PR00463">
    <property type="entry name" value="EP450I"/>
</dbReference>
<accession>A0ABD2BHY5</accession>
<dbReference type="AlphaFoldDB" id="A0ABD2BHY5"/>
<gene>
    <name evidence="16" type="ORF">V1477_014610</name>
</gene>
<evidence type="ECO:0000256" key="3">
    <source>
        <dbReference type="ARBA" id="ARBA00004174"/>
    </source>
</evidence>
<comment type="cofactor">
    <cofactor evidence="1 14">
        <name>heme</name>
        <dbReference type="ChEBI" id="CHEBI:30413"/>
    </cofactor>
</comment>
<dbReference type="CDD" id="cd20628">
    <property type="entry name" value="CYP4"/>
    <property type="match status" value="2"/>
</dbReference>
<keyword evidence="15" id="KW-0812">Transmembrane</keyword>
<dbReference type="InterPro" id="IPR002401">
    <property type="entry name" value="Cyt_P450_E_grp-I"/>
</dbReference>
<evidence type="ECO:0000256" key="1">
    <source>
        <dbReference type="ARBA" id="ARBA00001971"/>
    </source>
</evidence>
<keyword evidence="17" id="KW-1185">Reference proteome</keyword>
<dbReference type="Gene3D" id="1.10.630.10">
    <property type="entry name" value="Cytochrome P450"/>
    <property type="match status" value="2"/>
</dbReference>
<proteinExistence type="inferred from homology"/>
<protein>
    <submittedName>
        <fullName evidence="16">Cytochrome P450 4C1-like</fullName>
    </submittedName>
</protein>
<dbReference type="EMBL" id="JAYRBN010000075">
    <property type="protein sequence ID" value="KAL2732369.1"/>
    <property type="molecule type" value="Genomic_DNA"/>
</dbReference>
<dbReference type="PROSITE" id="PS00086">
    <property type="entry name" value="CYTOCHROME_P450"/>
    <property type="match status" value="2"/>
</dbReference>
<dbReference type="PANTHER" id="PTHR24291">
    <property type="entry name" value="CYTOCHROME P450 FAMILY 4"/>
    <property type="match status" value="1"/>
</dbReference>
<dbReference type="InterPro" id="IPR017972">
    <property type="entry name" value="Cyt_P450_CS"/>
</dbReference>
<keyword evidence="7 14" id="KW-0479">Metal-binding</keyword>
<evidence type="ECO:0000256" key="9">
    <source>
        <dbReference type="ARBA" id="ARBA00022848"/>
    </source>
</evidence>
<dbReference type="GO" id="GO:0004497">
    <property type="term" value="F:monooxygenase activity"/>
    <property type="evidence" value="ECO:0007669"/>
    <property type="project" value="UniProtKB-KW"/>
</dbReference>
<evidence type="ECO:0000313" key="17">
    <source>
        <dbReference type="Proteomes" id="UP001607303"/>
    </source>
</evidence>
<evidence type="ECO:0000256" key="14">
    <source>
        <dbReference type="PIRSR" id="PIRSR602401-1"/>
    </source>
</evidence>
<organism evidence="16 17">
    <name type="scientific">Vespula maculifrons</name>
    <name type="common">Eastern yellow jacket</name>
    <name type="synonym">Wasp</name>
    <dbReference type="NCBI Taxonomy" id="7453"/>
    <lineage>
        <taxon>Eukaryota</taxon>
        <taxon>Metazoa</taxon>
        <taxon>Ecdysozoa</taxon>
        <taxon>Arthropoda</taxon>
        <taxon>Hexapoda</taxon>
        <taxon>Insecta</taxon>
        <taxon>Pterygota</taxon>
        <taxon>Neoptera</taxon>
        <taxon>Endopterygota</taxon>
        <taxon>Hymenoptera</taxon>
        <taxon>Apocrita</taxon>
        <taxon>Aculeata</taxon>
        <taxon>Vespoidea</taxon>
        <taxon>Vespidae</taxon>
        <taxon>Vespinae</taxon>
        <taxon>Vespula</taxon>
    </lineage>
</organism>
<keyword evidence="9" id="KW-0492">Microsome</keyword>
<keyword evidence="6 14" id="KW-0349">Heme</keyword>
<dbReference type="InterPro" id="IPR050196">
    <property type="entry name" value="Cytochrome_P450_Monoox"/>
</dbReference>
<dbReference type="Pfam" id="PF00067">
    <property type="entry name" value="p450"/>
    <property type="match status" value="2"/>
</dbReference>
<evidence type="ECO:0000313" key="16">
    <source>
        <dbReference type="EMBL" id="KAL2732369.1"/>
    </source>
</evidence>
<feature type="transmembrane region" description="Helical" evidence="15">
    <location>
        <begin position="467"/>
        <end position="484"/>
    </location>
</feature>
<evidence type="ECO:0000256" key="10">
    <source>
        <dbReference type="ARBA" id="ARBA00023002"/>
    </source>
</evidence>
<evidence type="ECO:0000256" key="2">
    <source>
        <dbReference type="ARBA" id="ARBA00003690"/>
    </source>
</evidence>
<sequence>MFFTILLGFILFLLLLHCFLRYSRTGRIFSKIPGPTSFPIIGNLFEFQVPTEDLLPKLWEVNRKYYPFYKLWFLCYFGIIFLHPDDTEVLMRSSKHIEKGLVYHFLKPWLSNGLLTSSAEKWQMRRKILTPAFHFNILKHFVVTFNNETRYLVTSLKEEGKGAAVVKDLQEFITQHTLNIICETAMGTSLKGKGELESKYRNAVRIFSKTVAYRFVRPWYYPDIIFSLSSVGRLQKKQLKILHSFSKKIIAERIRFHEGTNGKYLHNFEGINEDDGSCEGTEDRNKNLMFKNRLALLDLLIASSLNGNQIDEEGIREEVDTFMFEGHDTTASALCFILSLFAKHKDVQERIRDEVKPVMQENYNLTISMLQEFPYLERCLKESFRLYPSVHLIFRHLMQDLQLKNYLLPAGSICHINIYSIHRNPKYWPNPDVFDPDRFLPEKIKERHPYSYIPFSAGPRNCIGQRFAMLEIKVIVAYILYNFYLEPVDDLDDKDLSFIRLIKPWFYLDFIFAFLLVGLSFILQVNTYIMFLTILLSPILFLFVLHCFIRYGRKGRILNRIPEPKAYPIIGNIHRFQVDNEHQLEKLWKADKKFYPIYKVWSFFFCSIHLLHPVDIEVLMRSTKYIEKGMPYKCLKPWLSTGLLTSGGEKWQTRRKILTPAFHFNILKHFVAILNKEARYLVTSLKEESKGASVVKDLQKFISQHTLNIICETAMGISLKGKGELESEYRDAIHEFGKTVAYRFARPWYYSDIIFSFSSVGRLQKKLLKTLHSFSKKIIIERIRFHEQTNRKYLYNLEEMNENNIFSEIPENNNSMFKKRLALLDLLIDASLNGNQIDEEGIREEVDTFMFEGHDTTAVALCYALGLFAKHKDVQERIRNEVDTIMQQNDYKLTISVLQEFPYLERCLKESLRLYPSVHSIFRHLTQDLQLKNYLLPAGSICYINIYSIHRNPEYWPNPEVFDPDRFLPEKIKGRNPYSYIPFSAGPRNCIGQRFAMLELKLIVAYILHNFYLEPVDLFDDIKIMADITLSLLKPFRVKFIPIK</sequence>
<comment type="caution">
    <text evidence="16">The sequence shown here is derived from an EMBL/GenBank/DDBJ whole genome shotgun (WGS) entry which is preliminary data.</text>
</comment>
<evidence type="ECO:0000256" key="6">
    <source>
        <dbReference type="ARBA" id="ARBA00022617"/>
    </source>
</evidence>
<dbReference type="FunFam" id="1.10.630.10:FF:000035">
    <property type="entry name" value="CYtochrome P450 family"/>
    <property type="match status" value="2"/>
</dbReference>
<dbReference type="Proteomes" id="UP001607303">
    <property type="component" value="Unassembled WGS sequence"/>
</dbReference>
<evidence type="ECO:0000256" key="15">
    <source>
        <dbReference type="SAM" id="Phobius"/>
    </source>
</evidence>
<dbReference type="InterPro" id="IPR001128">
    <property type="entry name" value="Cyt_P450"/>
</dbReference>
<dbReference type="GO" id="GO:0005789">
    <property type="term" value="C:endoplasmic reticulum membrane"/>
    <property type="evidence" value="ECO:0007669"/>
    <property type="project" value="UniProtKB-SubCell"/>
</dbReference>
<keyword evidence="13 15" id="KW-0472">Membrane</keyword>
<feature type="binding site" description="axial binding residue" evidence="14">
    <location>
        <position position="990"/>
    </location>
    <ligand>
        <name>heme</name>
        <dbReference type="ChEBI" id="CHEBI:30413"/>
    </ligand>
    <ligandPart>
        <name>Fe</name>
        <dbReference type="ChEBI" id="CHEBI:18248"/>
    </ligandPart>
</feature>
<feature type="transmembrane region" description="Helical" evidence="15">
    <location>
        <begin position="529"/>
        <end position="549"/>
    </location>
</feature>
<dbReference type="PANTHER" id="PTHR24291:SF189">
    <property type="entry name" value="CYTOCHROME P450 4C3-RELATED"/>
    <property type="match status" value="1"/>
</dbReference>